<dbReference type="PANTHER" id="PTHR32552:SF89">
    <property type="entry name" value="CATECHOLATE SIDEROPHORE RECEPTOR FIU"/>
    <property type="match status" value="1"/>
</dbReference>
<accession>A0A0F3L1D1</accession>
<reference evidence="17 18" key="1">
    <citation type="submission" date="2015-03" db="EMBL/GenBank/DDBJ databases">
        <title>Draft genome sequence of Luteibacter yeojuensis strain SU11.</title>
        <authorList>
            <person name="Sulaiman J."/>
            <person name="Priya K."/>
            <person name="Chan K.-G."/>
        </authorList>
    </citation>
    <scope>NUCLEOTIDE SEQUENCE [LARGE SCALE GENOMIC DNA]</scope>
    <source>
        <strain evidence="17 18">SU11</strain>
    </source>
</reference>
<gene>
    <name evidence="17" type="ORF">VI08_00195</name>
</gene>
<keyword evidence="8" id="KW-0406">Ion transport</keyword>
<keyword evidence="17" id="KW-0675">Receptor</keyword>
<feature type="domain" description="TonB-dependent receptor plug" evidence="16">
    <location>
        <begin position="64"/>
        <end position="145"/>
    </location>
</feature>
<dbReference type="GO" id="GO:0015344">
    <property type="term" value="F:siderophore uptake transmembrane transporter activity"/>
    <property type="evidence" value="ECO:0007669"/>
    <property type="project" value="TreeGrafter"/>
</dbReference>
<keyword evidence="10 12" id="KW-0472">Membrane</keyword>
<dbReference type="Pfam" id="PF07715">
    <property type="entry name" value="Plug"/>
    <property type="match status" value="1"/>
</dbReference>
<evidence type="ECO:0000256" key="10">
    <source>
        <dbReference type="ARBA" id="ARBA00023136"/>
    </source>
</evidence>
<dbReference type="Gene3D" id="2.40.170.20">
    <property type="entry name" value="TonB-dependent receptor, beta-barrel domain"/>
    <property type="match status" value="1"/>
</dbReference>
<dbReference type="PATRIC" id="fig|345309.4.peg.40"/>
<evidence type="ECO:0000256" key="9">
    <source>
        <dbReference type="ARBA" id="ARBA00023077"/>
    </source>
</evidence>
<organism evidence="17 18">
    <name type="scientific">Luteibacter yeojuensis</name>
    <dbReference type="NCBI Taxonomy" id="345309"/>
    <lineage>
        <taxon>Bacteria</taxon>
        <taxon>Pseudomonadati</taxon>
        <taxon>Pseudomonadota</taxon>
        <taxon>Gammaproteobacteria</taxon>
        <taxon>Lysobacterales</taxon>
        <taxon>Rhodanobacteraceae</taxon>
        <taxon>Luteibacter</taxon>
    </lineage>
</organism>
<evidence type="ECO:0000256" key="7">
    <source>
        <dbReference type="ARBA" id="ARBA00023004"/>
    </source>
</evidence>
<comment type="subcellular location">
    <subcellularLocation>
        <location evidence="1 12">Cell outer membrane</location>
        <topology evidence="1 12">Multi-pass membrane protein</topology>
    </subcellularLocation>
</comment>
<evidence type="ECO:0000256" key="4">
    <source>
        <dbReference type="ARBA" id="ARBA00022496"/>
    </source>
</evidence>
<evidence type="ECO:0000256" key="2">
    <source>
        <dbReference type="ARBA" id="ARBA00022448"/>
    </source>
</evidence>
<evidence type="ECO:0000313" key="18">
    <source>
        <dbReference type="Proteomes" id="UP000033651"/>
    </source>
</evidence>
<dbReference type="InterPro" id="IPR037066">
    <property type="entry name" value="Plug_dom_sf"/>
</dbReference>
<dbReference type="GO" id="GO:0009279">
    <property type="term" value="C:cell outer membrane"/>
    <property type="evidence" value="ECO:0007669"/>
    <property type="project" value="UniProtKB-SubCell"/>
</dbReference>
<evidence type="ECO:0000256" key="14">
    <source>
        <dbReference type="SAM" id="SignalP"/>
    </source>
</evidence>
<dbReference type="PANTHER" id="PTHR32552">
    <property type="entry name" value="FERRICHROME IRON RECEPTOR-RELATED"/>
    <property type="match status" value="1"/>
</dbReference>
<evidence type="ECO:0000259" key="16">
    <source>
        <dbReference type="Pfam" id="PF07715"/>
    </source>
</evidence>
<dbReference type="InterPro" id="IPR039426">
    <property type="entry name" value="TonB-dep_rcpt-like"/>
</dbReference>
<name>A0A0F3L1D1_9GAMM</name>
<keyword evidence="7" id="KW-0408">Iron</keyword>
<keyword evidence="6 14" id="KW-0732">Signal</keyword>
<keyword evidence="5 12" id="KW-0812">Transmembrane</keyword>
<keyword evidence="3 12" id="KW-1134">Transmembrane beta strand</keyword>
<feature type="signal peptide" evidence="14">
    <location>
        <begin position="1"/>
        <end position="27"/>
    </location>
</feature>
<evidence type="ECO:0000256" key="1">
    <source>
        <dbReference type="ARBA" id="ARBA00004571"/>
    </source>
</evidence>
<comment type="similarity">
    <text evidence="12 13">Belongs to the TonB-dependent receptor family.</text>
</comment>
<evidence type="ECO:0000256" key="8">
    <source>
        <dbReference type="ARBA" id="ARBA00023065"/>
    </source>
</evidence>
<keyword evidence="11 12" id="KW-0998">Cell outer membrane</keyword>
<dbReference type="Gene3D" id="2.170.130.10">
    <property type="entry name" value="TonB-dependent receptor, plug domain"/>
    <property type="match status" value="1"/>
</dbReference>
<dbReference type="InterPro" id="IPR036942">
    <property type="entry name" value="Beta-barrel_TonB_sf"/>
</dbReference>
<proteinExistence type="inferred from homology"/>
<evidence type="ECO:0000259" key="15">
    <source>
        <dbReference type="Pfam" id="PF00593"/>
    </source>
</evidence>
<comment type="caution">
    <text evidence="17">The sequence shown here is derived from an EMBL/GenBank/DDBJ whole genome shotgun (WGS) entry which is preliminary data.</text>
</comment>
<feature type="domain" description="TonB-dependent receptor-like beta-barrel" evidence="15">
    <location>
        <begin position="310"/>
        <end position="745"/>
    </location>
</feature>
<dbReference type="EMBL" id="JZRB01000001">
    <property type="protein sequence ID" value="KJV37278.1"/>
    <property type="molecule type" value="Genomic_DNA"/>
</dbReference>
<dbReference type="InterPro" id="IPR012910">
    <property type="entry name" value="Plug_dom"/>
</dbReference>
<evidence type="ECO:0000313" key="17">
    <source>
        <dbReference type="EMBL" id="KJV37278.1"/>
    </source>
</evidence>
<keyword evidence="4" id="KW-0410">Iron transport</keyword>
<evidence type="ECO:0000256" key="6">
    <source>
        <dbReference type="ARBA" id="ARBA00022729"/>
    </source>
</evidence>
<evidence type="ECO:0000256" key="3">
    <source>
        <dbReference type="ARBA" id="ARBA00022452"/>
    </source>
</evidence>
<keyword evidence="9 13" id="KW-0798">TonB box</keyword>
<keyword evidence="18" id="KW-1185">Reference proteome</keyword>
<dbReference type="Pfam" id="PF00593">
    <property type="entry name" value="TonB_dep_Rec_b-barrel"/>
    <property type="match status" value="1"/>
</dbReference>
<evidence type="ECO:0000256" key="11">
    <source>
        <dbReference type="ARBA" id="ARBA00023237"/>
    </source>
</evidence>
<keyword evidence="2 12" id="KW-0813">Transport</keyword>
<dbReference type="PROSITE" id="PS52016">
    <property type="entry name" value="TONB_DEPENDENT_REC_3"/>
    <property type="match status" value="1"/>
</dbReference>
<feature type="chain" id="PRO_5002463309" evidence="14">
    <location>
        <begin position="28"/>
        <end position="787"/>
    </location>
</feature>
<protein>
    <submittedName>
        <fullName evidence="17">TonB-dependent receptor</fullName>
    </submittedName>
</protein>
<dbReference type="SUPFAM" id="SSF56935">
    <property type="entry name" value="Porins"/>
    <property type="match status" value="1"/>
</dbReference>
<dbReference type="InterPro" id="IPR000531">
    <property type="entry name" value="Beta-barrel_TonB"/>
</dbReference>
<dbReference type="Proteomes" id="UP000033651">
    <property type="component" value="Unassembled WGS sequence"/>
</dbReference>
<dbReference type="AlphaFoldDB" id="A0A0F3L1D1"/>
<evidence type="ECO:0000256" key="5">
    <source>
        <dbReference type="ARBA" id="ARBA00022692"/>
    </source>
</evidence>
<evidence type="ECO:0000256" key="12">
    <source>
        <dbReference type="PROSITE-ProRule" id="PRU01360"/>
    </source>
</evidence>
<evidence type="ECO:0000256" key="13">
    <source>
        <dbReference type="RuleBase" id="RU003357"/>
    </source>
</evidence>
<sequence>MKGCRALFKHTVLAMALALALSSVAHAADTTATDSTETTPDGKRGKVQDLDAVSVIGTGESRQVQRLRPQDQKALPPGTSLQKVLNTLPGVNAQSVDALGSNEQSMTLSLRGFSGTRLGYTLDGMPLGDSAYNNYNGLSINRALISENFAGAELSEGIGNLGTPSTSNLGGTIAYTSNDPLKTMGGRVVQSFGSDQNRRTFARFDTGEYHGFSMYLSGARTESDLWNNQSAYNKSTTKQFNGKAVWDFHWARITGFADTSRTSQADYFYLSKSEMARGLGWDWGGYAPDWNRAIGKAYCNSGTFVAARCDRTGVDTDADGAFTAGQILRNDDLYYLAGDFFPSDTVTLHAMAYHHEDAGEGHNWNSGTYSYPGTAQQLPIIFRNTLYTINRSGALLSAGWDIANHHIEGGVWYEHNISSASRYSSYVTGPRDLSAPIDTQPDLGVFDQRTVWNTRQAFLQDTMHFMDERLTLDVGVKSPHVTSDATALPGDAKKPIAPTSNNQFATGKLSASKALLPQAGVRFRIDDAQEVFASFAKNIAMFQGGFKLGPQAVSQATWDSQGALKPEKSRSLEAGYRIEAGSIAASAAAYTVRFDNRLLQYNPCDSRSPVGPACGNRFYNVGGVDSHGVELTLVWSPIDSLRWFNSASYNRSTYASDYTQAGVVQHTKGKIQTDTPGKMFSTQLDWNQGPWFASLRGKYTGKRYYTYTNDRGFGGFTVWDLTGGYDFGPAWFAKDIRLSVNVTNLGDKRYASNFDSSVFAPSDPSGTIYVFHASAPRQYFANLDIRF</sequence>